<dbReference type="EMBL" id="QXFU01006722">
    <property type="protein sequence ID" value="KAE8960242.1"/>
    <property type="molecule type" value="Genomic_DNA"/>
</dbReference>
<dbReference type="Proteomes" id="UP000434957">
    <property type="component" value="Unassembled WGS sequence"/>
</dbReference>
<evidence type="ECO:0000313" key="4">
    <source>
        <dbReference type="Proteomes" id="UP000434957"/>
    </source>
</evidence>
<accession>A0A6A3GTI1</accession>
<dbReference type="OrthoDB" id="10277204at2759"/>
<dbReference type="AlphaFoldDB" id="A0A6A3GTI1"/>
<dbReference type="Proteomes" id="UP000435112">
    <property type="component" value="Unassembled WGS sequence"/>
</dbReference>
<organism evidence="2 5">
    <name type="scientific">Phytophthora rubi</name>
    <dbReference type="NCBI Taxonomy" id="129364"/>
    <lineage>
        <taxon>Eukaryota</taxon>
        <taxon>Sar</taxon>
        <taxon>Stramenopiles</taxon>
        <taxon>Oomycota</taxon>
        <taxon>Peronosporomycetes</taxon>
        <taxon>Peronosporales</taxon>
        <taxon>Peronosporaceae</taxon>
        <taxon>Phytophthora</taxon>
    </lineage>
</organism>
<evidence type="ECO:0000313" key="2">
    <source>
        <dbReference type="EMBL" id="KAE8960242.1"/>
    </source>
</evidence>
<sequence>MRPVDACEATAGRPSRRRTSCSDTHGASTARCALKYRGAVAYASSLWVNSGRRALSSLSNWTRSKQSCELGVETPEEPRADDETDV</sequence>
<dbReference type="EMBL" id="QXFT01010834">
    <property type="protein sequence ID" value="KAE9260899.1"/>
    <property type="molecule type" value="Genomic_DNA"/>
</dbReference>
<feature type="region of interest" description="Disordered" evidence="1">
    <location>
        <begin position="1"/>
        <end position="27"/>
    </location>
</feature>
<evidence type="ECO:0000313" key="5">
    <source>
        <dbReference type="Proteomes" id="UP000435112"/>
    </source>
</evidence>
<comment type="caution">
    <text evidence="2">The sequence shown here is derived from an EMBL/GenBank/DDBJ whole genome shotgun (WGS) entry which is preliminary data.</text>
</comment>
<evidence type="ECO:0000256" key="1">
    <source>
        <dbReference type="SAM" id="MobiDB-lite"/>
    </source>
</evidence>
<feature type="region of interest" description="Disordered" evidence="1">
    <location>
        <begin position="66"/>
        <end position="86"/>
    </location>
</feature>
<proteinExistence type="predicted"/>
<protein>
    <submittedName>
        <fullName evidence="2">Uncharacterized protein</fullName>
    </submittedName>
</protein>
<name>A0A6A3GTI1_9STRA</name>
<evidence type="ECO:0000313" key="3">
    <source>
        <dbReference type="EMBL" id="KAE9260899.1"/>
    </source>
</evidence>
<reference evidence="2 5" key="1">
    <citation type="submission" date="2018-09" db="EMBL/GenBank/DDBJ databases">
        <title>Genomic investigation of the strawberry pathogen Phytophthora fragariae indicates pathogenicity is determined by transcriptional variation in three key races.</title>
        <authorList>
            <person name="Adams T.M."/>
            <person name="Armitage A.D."/>
            <person name="Sobczyk M.K."/>
            <person name="Bates H.J."/>
            <person name="Dunwell J.M."/>
            <person name="Nellist C.F."/>
            <person name="Harrison R.J."/>
        </authorList>
    </citation>
    <scope>NUCLEOTIDE SEQUENCE [LARGE SCALE GENOMIC DNA]</scope>
    <source>
        <strain evidence="2 5">SCRP324</strain>
        <strain evidence="3 4">SCRP333</strain>
    </source>
</reference>
<keyword evidence="4" id="KW-1185">Reference proteome</keyword>
<gene>
    <name evidence="2" type="ORF">PR002_g30280</name>
    <name evidence="3" type="ORF">PR003_g34160</name>
</gene>